<dbReference type="PANTHER" id="PTHR45856:SF21">
    <property type="entry name" value="FUNGAL LIPASE-LIKE DOMAIN-CONTAINING PROTEIN"/>
    <property type="match status" value="1"/>
</dbReference>
<evidence type="ECO:0000313" key="3">
    <source>
        <dbReference type="Proteomes" id="UP000825935"/>
    </source>
</evidence>
<organism evidence="2 3">
    <name type="scientific">Ceratopteris richardii</name>
    <name type="common">Triangle waterfern</name>
    <dbReference type="NCBI Taxonomy" id="49495"/>
    <lineage>
        <taxon>Eukaryota</taxon>
        <taxon>Viridiplantae</taxon>
        <taxon>Streptophyta</taxon>
        <taxon>Embryophyta</taxon>
        <taxon>Tracheophyta</taxon>
        <taxon>Polypodiopsida</taxon>
        <taxon>Polypodiidae</taxon>
        <taxon>Polypodiales</taxon>
        <taxon>Pteridineae</taxon>
        <taxon>Pteridaceae</taxon>
        <taxon>Parkerioideae</taxon>
        <taxon>Ceratopteris</taxon>
    </lineage>
</organism>
<sequence>MDNLGLIIKDDRHPTWLLDALILSAAVYGKDPKQRLLKMDREYGLPGTARYEFLSDAELDRAGLSTCKQNLLVVRSLAGGHYIVACRGTTDISDALVDLKIFHRTLSLGYGAAHAGFLDRAKAVPLNFFKKLLLQNKKIVFTGHSLGGAVGSLLTLRLLESTGSWCHNQIQCYTFGCPFFADYRLANYINSRYKQHFVHLVSGNDFVPKAMPVVHTLYSLWGGLHVGPLEDVMNCLRVFMVGSRMMKMNLKLSQHIYLFGFASEALRWLPALSRFALHRVLALALSFHSGRSYAFAGNMMLLDPESGSFELENREQWTVNTHLQFYLGGVSLDAVKEHRLLSYIKRVFALHGRETQRCASIKQQVLNDMAIAGQSVVMHRAILDFQNGLDEQFLVQDGLDSSSLNEEHHSDCQECTLVTSTARKGKLKGIRAFRSQVACVIFTKRLQLAVLSSSRPKRKLRFSRLKILTQSISRFSQMVGHVDKIFLGYSALCSILKVRRLILWL</sequence>
<evidence type="ECO:0000313" key="2">
    <source>
        <dbReference type="EMBL" id="KAH7284722.1"/>
    </source>
</evidence>
<proteinExistence type="predicted"/>
<keyword evidence="3" id="KW-1185">Reference proteome</keyword>
<dbReference type="OrthoDB" id="438440at2759"/>
<dbReference type="Proteomes" id="UP000825935">
    <property type="component" value="Chromosome 34"/>
</dbReference>
<dbReference type="SUPFAM" id="SSF53474">
    <property type="entry name" value="alpha/beta-Hydrolases"/>
    <property type="match status" value="1"/>
</dbReference>
<accession>A0A8T2QKN6</accession>
<dbReference type="InterPro" id="IPR051218">
    <property type="entry name" value="Sec_MonoDiacylglyc_Lipase"/>
</dbReference>
<dbReference type="EMBL" id="CM035439">
    <property type="protein sequence ID" value="KAH7284722.1"/>
    <property type="molecule type" value="Genomic_DNA"/>
</dbReference>
<dbReference type="GO" id="GO:0006629">
    <property type="term" value="P:lipid metabolic process"/>
    <property type="evidence" value="ECO:0007669"/>
    <property type="project" value="InterPro"/>
</dbReference>
<dbReference type="PANTHER" id="PTHR45856">
    <property type="entry name" value="ALPHA/BETA-HYDROLASES SUPERFAMILY PROTEIN"/>
    <property type="match status" value="1"/>
</dbReference>
<comment type="caution">
    <text evidence="2">The sequence shown here is derived from an EMBL/GenBank/DDBJ whole genome shotgun (WGS) entry which is preliminary data.</text>
</comment>
<dbReference type="Gene3D" id="3.40.50.1820">
    <property type="entry name" value="alpha/beta hydrolase"/>
    <property type="match status" value="1"/>
</dbReference>
<dbReference type="CDD" id="cd00519">
    <property type="entry name" value="Lipase_3"/>
    <property type="match status" value="1"/>
</dbReference>
<dbReference type="Pfam" id="PF01764">
    <property type="entry name" value="Lipase_3"/>
    <property type="match status" value="1"/>
</dbReference>
<dbReference type="InterPro" id="IPR029058">
    <property type="entry name" value="AB_hydrolase_fold"/>
</dbReference>
<gene>
    <name evidence="2" type="ORF">KP509_34G067700</name>
</gene>
<dbReference type="EMBL" id="CM035439">
    <property type="protein sequence ID" value="KAH7284721.1"/>
    <property type="molecule type" value="Genomic_DNA"/>
</dbReference>
<reference evidence="2" key="1">
    <citation type="submission" date="2021-08" db="EMBL/GenBank/DDBJ databases">
        <title>WGS assembly of Ceratopteris richardii.</title>
        <authorList>
            <person name="Marchant D.B."/>
            <person name="Chen G."/>
            <person name="Jenkins J."/>
            <person name="Shu S."/>
            <person name="Leebens-Mack J."/>
            <person name="Grimwood J."/>
            <person name="Schmutz J."/>
            <person name="Soltis P."/>
            <person name="Soltis D."/>
            <person name="Chen Z.-H."/>
        </authorList>
    </citation>
    <scope>NUCLEOTIDE SEQUENCE</scope>
    <source>
        <strain evidence="2">Whitten #5841</strain>
        <tissue evidence="2">Leaf</tissue>
    </source>
</reference>
<evidence type="ECO:0000259" key="1">
    <source>
        <dbReference type="Pfam" id="PF01764"/>
    </source>
</evidence>
<feature type="domain" description="Fungal lipase-type" evidence="1">
    <location>
        <begin position="83"/>
        <end position="213"/>
    </location>
</feature>
<protein>
    <recommendedName>
        <fullName evidence="1">Fungal lipase-type domain-containing protein</fullName>
    </recommendedName>
</protein>
<dbReference type="InterPro" id="IPR002921">
    <property type="entry name" value="Fungal_lipase-type"/>
</dbReference>
<name>A0A8T2QKN6_CERRI</name>
<dbReference type="AlphaFoldDB" id="A0A8T2QKN6"/>